<dbReference type="GO" id="GO:0043565">
    <property type="term" value="F:sequence-specific DNA binding"/>
    <property type="evidence" value="ECO:0007669"/>
    <property type="project" value="InterPro"/>
</dbReference>
<evidence type="ECO:0000259" key="4">
    <source>
        <dbReference type="PROSITE" id="PS01124"/>
    </source>
</evidence>
<dbReference type="PROSITE" id="PS00041">
    <property type="entry name" value="HTH_ARAC_FAMILY_1"/>
    <property type="match status" value="1"/>
</dbReference>
<evidence type="ECO:0000256" key="1">
    <source>
        <dbReference type="ARBA" id="ARBA00023015"/>
    </source>
</evidence>
<dbReference type="PRINTS" id="PR00032">
    <property type="entry name" value="HTHARAC"/>
</dbReference>
<dbReference type="InterPro" id="IPR003313">
    <property type="entry name" value="AraC-bd"/>
</dbReference>
<dbReference type="SUPFAM" id="SSF46689">
    <property type="entry name" value="Homeodomain-like"/>
    <property type="match status" value="2"/>
</dbReference>
<dbReference type="PROSITE" id="PS01124">
    <property type="entry name" value="HTH_ARAC_FAMILY_2"/>
    <property type="match status" value="1"/>
</dbReference>
<dbReference type="SMART" id="SM00342">
    <property type="entry name" value="HTH_ARAC"/>
    <property type="match status" value="1"/>
</dbReference>
<dbReference type="Pfam" id="PF12833">
    <property type="entry name" value="HTH_18"/>
    <property type="match status" value="1"/>
</dbReference>
<dbReference type="InterPro" id="IPR018060">
    <property type="entry name" value="HTH_AraC"/>
</dbReference>
<dbReference type="Pfam" id="PF02311">
    <property type="entry name" value="AraC_binding"/>
    <property type="match status" value="1"/>
</dbReference>
<sequence length="290" mass="33790">METDVYLTADRFPLVRDIGTNRVEQVYTHPDRLLDYDVFVFVAEGSMQVVEEGREYVIGAGEHLFLKKGLRHWGLPQTAPGTSWYWIHFNSAADDKRMNYADHPPLPVLDYFFPDHYEYRFPMPKHGTSLFHRTLKERLDLLLADYMNKKPHRMTRVSLQAYLLFMELKQASLPPSASPDTGRSTDTLDGRVIAYLMQHMEEDYDSGKLAAHMNLNYSYLSAAFKKLTGRSILEVHTRLRMNRAIELMRTSSMPVSELSERLGYKNPFYFSRVFKKTTGESPSAYRNQFY</sequence>
<gene>
    <name evidence="5" type="ORF">ICC18_15285</name>
</gene>
<name>A0A926QJF2_9BACL</name>
<dbReference type="PANTHER" id="PTHR43280">
    <property type="entry name" value="ARAC-FAMILY TRANSCRIPTIONAL REGULATOR"/>
    <property type="match status" value="1"/>
</dbReference>
<organism evidence="5 6">
    <name type="scientific">Paenibacillus sedimenti</name>
    <dbReference type="NCBI Taxonomy" id="2770274"/>
    <lineage>
        <taxon>Bacteria</taxon>
        <taxon>Bacillati</taxon>
        <taxon>Bacillota</taxon>
        <taxon>Bacilli</taxon>
        <taxon>Bacillales</taxon>
        <taxon>Paenibacillaceae</taxon>
        <taxon>Paenibacillus</taxon>
    </lineage>
</organism>
<evidence type="ECO:0000256" key="2">
    <source>
        <dbReference type="ARBA" id="ARBA00023125"/>
    </source>
</evidence>
<comment type="caution">
    <text evidence="5">The sequence shown here is derived from an EMBL/GenBank/DDBJ whole genome shotgun (WGS) entry which is preliminary data.</text>
</comment>
<accession>A0A926QJF2</accession>
<dbReference type="InterPro" id="IPR014710">
    <property type="entry name" value="RmlC-like_jellyroll"/>
</dbReference>
<proteinExistence type="predicted"/>
<evidence type="ECO:0000313" key="6">
    <source>
        <dbReference type="Proteomes" id="UP000650466"/>
    </source>
</evidence>
<dbReference type="InterPro" id="IPR037923">
    <property type="entry name" value="HTH-like"/>
</dbReference>
<dbReference type="Gene3D" id="1.10.10.60">
    <property type="entry name" value="Homeodomain-like"/>
    <property type="match status" value="2"/>
</dbReference>
<dbReference type="PANTHER" id="PTHR43280:SF2">
    <property type="entry name" value="HTH-TYPE TRANSCRIPTIONAL REGULATOR EXSA"/>
    <property type="match status" value="1"/>
</dbReference>
<dbReference type="EMBL" id="JACVVD010000004">
    <property type="protein sequence ID" value="MBD0381490.1"/>
    <property type="molecule type" value="Genomic_DNA"/>
</dbReference>
<keyword evidence="6" id="KW-1185">Reference proteome</keyword>
<protein>
    <submittedName>
        <fullName evidence="5">Helix-turn-helix transcriptional regulator</fullName>
    </submittedName>
</protein>
<dbReference type="Proteomes" id="UP000650466">
    <property type="component" value="Unassembled WGS sequence"/>
</dbReference>
<dbReference type="AlphaFoldDB" id="A0A926QJF2"/>
<dbReference type="Gene3D" id="2.60.120.10">
    <property type="entry name" value="Jelly Rolls"/>
    <property type="match status" value="1"/>
</dbReference>
<keyword evidence="2" id="KW-0238">DNA-binding</keyword>
<evidence type="ECO:0000313" key="5">
    <source>
        <dbReference type="EMBL" id="MBD0381490.1"/>
    </source>
</evidence>
<feature type="domain" description="HTH araC/xylS-type" evidence="4">
    <location>
        <begin position="190"/>
        <end position="288"/>
    </location>
</feature>
<keyword evidence="1" id="KW-0805">Transcription regulation</keyword>
<keyword evidence="3" id="KW-0804">Transcription</keyword>
<dbReference type="InterPro" id="IPR018062">
    <property type="entry name" value="HTH_AraC-typ_CS"/>
</dbReference>
<evidence type="ECO:0000256" key="3">
    <source>
        <dbReference type="ARBA" id="ARBA00023163"/>
    </source>
</evidence>
<reference evidence="5" key="1">
    <citation type="submission" date="2020-09" db="EMBL/GenBank/DDBJ databases">
        <title>Draft Genome Sequence of Paenibacillus sp. WST5.</title>
        <authorList>
            <person name="Bao Z."/>
        </authorList>
    </citation>
    <scope>NUCLEOTIDE SEQUENCE</scope>
    <source>
        <strain evidence="5">WST5</strain>
    </source>
</reference>
<dbReference type="InterPro" id="IPR020449">
    <property type="entry name" value="Tscrpt_reg_AraC-type_HTH"/>
</dbReference>
<dbReference type="SUPFAM" id="SSF51215">
    <property type="entry name" value="Regulatory protein AraC"/>
    <property type="match status" value="1"/>
</dbReference>
<dbReference type="GO" id="GO:0003700">
    <property type="term" value="F:DNA-binding transcription factor activity"/>
    <property type="evidence" value="ECO:0007669"/>
    <property type="project" value="InterPro"/>
</dbReference>
<dbReference type="InterPro" id="IPR009057">
    <property type="entry name" value="Homeodomain-like_sf"/>
</dbReference>